<gene>
    <name evidence="10" type="primary">pgk</name>
    <name evidence="12" type="ORF">QCO44_11620</name>
</gene>
<comment type="caution">
    <text evidence="12">The sequence shown here is derived from an EMBL/GenBank/DDBJ whole genome shotgun (WGS) entry which is preliminary data.</text>
</comment>
<feature type="binding site" evidence="10">
    <location>
        <position position="202"/>
    </location>
    <ligand>
        <name>ATP</name>
        <dbReference type="ChEBI" id="CHEBI:30616"/>
    </ligand>
</feature>
<comment type="pathway">
    <text evidence="2 10">Carbohydrate degradation; glycolysis; pyruvate from D-glyceraldehyde 3-phosphate: step 2/5.</text>
</comment>
<dbReference type="RefSeq" id="WP_368847977.1">
    <property type="nucleotide sequence ID" value="NZ_CP194411.1"/>
</dbReference>
<comment type="similarity">
    <text evidence="10 11">Belongs to the phosphoglycerate kinase family.</text>
</comment>
<evidence type="ECO:0000256" key="1">
    <source>
        <dbReference type="ARBA" id="ARBA00000642"/>
    </source>
</evidence>
<keyword evidence="9 10" id="KW-0324">Glycolysis</keyword>
<comment type="caution">
    <text evidence="10">Lacks conserved residue(s) required for the propagation of feature annotation.</text>
</comment>
<dbReference type="InterPro" id="IPR001576">
    <property type="entry name" value="Phosphoglycerate_kinase"/>
</dbReference>
<feature type="binding site" evidence="10">
    <location>
        <position position="37"/>
    </location>
    <ligand>
        <name>substrate</name>
    </ligand>
</feature>
<dbReference type="InterPro" id="IPR015824">
    <property type="entry name" value="Phosphoglycerate_kinase_N"/>
</dbReference>
<evidence type="ECO:0000256" key="10">
    <source>
        <dbReference type="HAMAP-Rule" id="MF_00145"/>
    </source>
</evidence>
<keyword evidence="10" id="KW-0963">Cytoplasm</keyword>
<keyword evidence="8 10" id="KW-0067">ATP-binding</keyword>
<feature type="binding site" evidence="10">
    <location>
        <begin position="361"/>
        <end position="364"/>
    </location>
    <ligand>
        <name>ATP</name>
        <dbReference type="ChEBI" id="CHEBI:30616"/>
    </ligand>
</feature>
<feature type="binding site" evidence="10">
    <location>
        <position position="119"/>
    </location>
    <ligand>
        <name>substrate</name>
    </ligand>
</feature>
<dbReference type="PANTHER" id="PTHR11406">
    <property type="entry name" value="PHOSPHOGLYCERATE KINASE"/>
    <property type="match status" value="1"/>
</dbReference>
<evidence type="ECO:0000256" key="8">
    <source>
        <dbReference type="ARBA" id="ARBA00022840"/>
    </source>
</evidence>
<comment type="subcellular location">
    <subcellularLocation>
        <location evidence="10">Cytoplasm</location>
    </subcellularLocation>
</comment>
<dbReference type="InterPro" id="IPR015911">
    <property type="entry name" value="Phosphoglycerate_kinase_CS"/>
</dbReference>
<dbReference type="PANTHER" id="PTHR11406:SF23">
    <property type="entry name" value="PHOSPHOGLYCERATE KINASE 1, CHLOROPLASTIC-RELATED"/>
    <property type="match status" value="1"/>
</dbReference>
<feature type="binding site" evidence="10">
    <location>
        <position position="152"/>
    </location>
    <ligand>
        <name>substrate</name>
    </ligand>
</feature>
<keyword evidence="13" id="KW-1185">Reference proteome</keyword>
<proteinExistence type="inferred from homology"/>
<sequence>MNKKTIKDIDVKGKKVFVRVDYNVPFDDKMNITNDTRMVRTLPTLNHLLDNGAALILACHIGRPTEAKEEKFSTKHLVKHLAELLKKDVKWAPDCVGPEAEKAAAALQPGEVLLLENLRYHKEEKKNDPGFAKQLASLADVAVDDAFGVSHRAHASNVGIASDLETVAGFLMEKEINYIGKTLEAPAHPFVAIIGGAKVSDKIGVISNMIEKVDTIIIGGGMAHTFDAARGLPIGDSLCEPDKMDLAKELLEKAKAKGVKVILPLDVAVANMFPLADEAKFKAEGKTKVVDVDKVEDGWQALDSGPKTSAAYVEALNGAKTIIWNGPMGVFECDEFAKGTLAVAKAVADATEAGATSIVGGGDSIAALKKTGLSEKISHISTGGGATLEFLEGKVLPGIAAIADK</sequence>
<dbReference type="EMBL" id="JARVLH010000009">
    <property type="protein sequence ID" value="MEX5286259.1"/>
    <property type="molecule type" value="Genomic_DNA"/>
</dbReference>
<evidence type="ECO:0000256" key="3">
    <source>
        <dbReference type="ARBA" id="ARBA00013061"/>
    </source>
</evidence>
<evidence type="ECO:0000256" key="4">
    <source>
        <dbReference type="ARBA" id="ARBA00016471"/>
    </source>
</evidence>
<evidence type="ECO:0000256" key="2">
    <source>
        <dbReference type="ARBA" id="ARBA00004838"/>
    </source>
</evidence>
<evidence type="ECO:0000313" key="12">
    <source>
        <dbReference type="EMBL" id="MEX5286259.1"/>
    </source>
</evidence>
<dbReference type="PRINTS" id="PR00477">
    <property type="entry name" value="PHGLYCKINASE"/>
</dbReference>
<reference evidence="12 13" key="1">
    <citation type="submission" date="2023-04" db="EMBL/GenBank/DDBJ databases">
        <title>Genome Sequence of Selenomonas sputigena ATCC 33150.</title>
        <authorList>
            <person name="Miller D.P."/>
            <person name="Anvari S."/>
            <person name="Polson S.W."/>
            <person name="Macdonald M."/>
            <person name="Mcdowell J.V."/>
        </authorList>
    </citation>
    <scope>NUCLEOTIDE SEQUENCE [LARGE SCALE GENOMIC DNA]</scope>
    <source>
        <strain evidence="12 13">ATCC 33150</strain>
    </source>
</reference>
<name>A0ABV3X7T2_9FIRM</name>
<evidence type="ECO:0000256" key="6">
    <source>
        <dbReference type="ARBA" id="ARBA00022741"/>
    </source>
</evidence>
<evidence type="ECO:0000256" key="11">
    <source>
        <dbReference type="RuleBase" id="RU000532"/>
    </source>
</evidence>
<dbReference type="GO" id="GO:0004618">
    <property type="term" value="F:phosphoglycerate kinase activity"/>
    <property type="evidence" value="ECO:0007669"/>
    <property type="project" value="UniProtKB-EC"/>
</dbReference>
<keyword evidence="7 10" id="KW-0418">Kinase</keyword>
<dbReference type="PROSITE" id="PS00111">
    <property type="entry name" value="PGLYCERATE_KINASE"/>
    <property type="match status" value="1"/>
</dbReference>
<dbReference type="Pfam" id="PF00162">
    <property type="entry name" value="PGK"/>
    <property type="match status" value="1"/>
</dbReference>
<evidence type="ECO:0000256" key="5">
    <source>
        <dbReference type="ARBA" id="ARBA00022679"/>
    </source>
</evidence>
<dbReference type="CDD" id="cd00318">
    <property type="entry name" value="Phosphoglycerate_kinase"/>
    <property type="match status" value="1"/>
</dbReference>
<accession>A0ABV3X7T2</accession>
<comment type="catalytic activity">
    <reaction evidence="1 10 11">
        <text>(2R)-3-phosphoglycerate + ATP = (2R)-3-phospho-glyceroyl phosphate + ADP</text>
        <dbReference type="Rhea" id="RHEA:14801"/>
        <dbReference type="ChEBI" id="CHEBI:30616"/>
        <dbReference type="ChEBI" id="CHEBI:57604"/>
        <dbReference type="ChEBI" id="CHEBI:58272"/>
        <dbReference type="ChEBI" id="CHEBI:456216"/>
        <dbReference type="EC" id="2.7.2.3"/>
    </reaction>
</comment>
<feature type="binding site" evidence="10">
    <location>
        <begin position="21"/>
        <end position="23"/>
    </location>
    <ligand>
        <name>substrate</name>
    </ligand>
</feature>
<evidence type="ECO:0000256" key="9">
    <source>
        <dbReference type="ARBA" id="ARBA00023152"/>
    </source>
</evidence>
<keyword evidence="6 10" id="KW-0547">Nucleotide-binding</keyword>
<dbReference type="InterPro" id="IPR036043">
    <property type="entry name" value="Phosphoglycerate_kinase_sf"/>
</dbReference>
<dbReference type="Gene3D" id="3.40.50.1260">
    <property type="entry name" value="Phosphoglycerate kinase, N-terminal domain"/>
    <property type="match status" value="2"/>
</dbReference>
<dbReference type="Proteomes" id="UP001559623">
    <property type="component" value="Unassembled WGS sequence"/>
</dbReference>
<organism evidence="12 13">
    <name type="scientific">Selenomonas sputigena</name>
    <dbReference type="NCBI Taxonomy" id="69823"/>
    <lineage>
        <taxon>Bacteria</taxon>
        <taxon>Bacillati</taxon>
        <taxon>Bacillota</taxon>
        <taxon>Negativicutes</taxon>
        <taxon>Selenomonadales</taxon>
        <taxon>Selenomonadaceae</taxon>
        <taxon>Selenomonas</taxon>
    </lineage>
</organism>
<dbReference type="PIRSF" id="PIRSF000724">
    <property type="entry name" value="Pgk"/>
    <property type="match status" value="1"/>
</dbReference>
<comment type="subunit">
    <text evidence="10">Monomer.</text>
</comment>
<dbReference type="SUPFAM" id="SSF53748">
    <property type="entry name" value="Phosphoglycerate kinase"/>
    <property type="match status" value="1"/>
</dbReference>
<evidence type="ECO:0000313" key="13">
    <source>
        <dbReference type="Proteomes" id="UP001559623"/>
    </source>
</evidence>
<keyword evidence="5 10" id="KW-0808">Transferase</keyword>
<evidence type="ECO:0000256" key="7">
    <source>
        <dbReference type="ARBA" id="ARBA00022777"/>
    </source>
</evidence>
<dbReference type="EC" id="2.7.2.3" evidence="3 10"/>
<dbReference type="HAMAP" id="MF_00145">
    <property type="entry name" value="Phosphoglyc_kinase"/>
    <property type="match status" value="1"/>
</dbReference>
<feature type="binding site" evidence="10">
    <location>
        <begin position="60"/>
        <end position="63"/>
    </location>
    <ligand>
        <name>substrate</name>
    </ligand>
</feature>
<feature type="binding site" evidence="10">
    <location>
        <position position="332"/>
    </location>
    <ligand>
        <name>ATP</name>
        <dbReference type="ChEBI" id="CHEBI:30616"/>
    </ligand>
</feature>
<protein>
    <recommendedName>
        <fullName evidence="4 10">Phosphoglycerate kinase</fullName>
        <ecNumber evidence="3 10">2.7.2.3</ecNumber>
    </recommendedName>
</protein>